<evidence type="ECO:0000256" key="2">
    <source>
        <dbReference type="ARBA" id="ARBA00022475"/>
    </source>
</evidence>
<evidence type="ECO:0000256" key="5">
    <source>
        <dbReference type="ARBA" id="ARBA00023136"/>
    </source>
</evidence>
<protein>
    <submittedName>
        <fullName evidence="8">LysE family translocator</fullName>
    </submittedName>
</protein>
<sequence>MSFAQWLPVFAVCLMGAMSPGPSLAVVLRNTTNGSRWHGIVTGLSHCIGIGIYAVAVTTGLVVLITETPSLFRVITWGGAAYLAWLGYKSFTAPAVSGDLTSDNNGTPKLTVTEAARQGFLISFLNPKIAVFFIALFSQFVIPGAGIAYQSILALTAVIVDGAWYALVAVTISQPHILKHLRMRTALINKVTGVILVVIATNALVS</sequence>
<evidence type="ECO:0000256" key="3">
    <source>
        <dbReference type="ARBA" id="ARBA00022692"/>
    </source>
</evidence>
<feature type="transmembrane region" description="Helical" evidence="6">
    <location>
        <begin position="187"/>
        <end position="205"/>
    </location>
</feature>
<comment type="subcellular location">
    <subcellularLocation>
        <location evidence="1">Cell membrane</location>
        <topology evidence="1">Multi-pass membrane protein</topology>
    </subcellularLocation>
</comment>
<dbReference type="PANTHER" id="PTHR30086:SF16">
    <property type="entry name" value="AMINO ACID EFFLUX PERMEASE RHTB FAMILY"/>
    <property type="match status" value="1"/>
</dbReference>
<gene>
    <name evidence="8" type="ORF">M3P05_04210</name>
</gene>
<reference evidence="8 9" key="1">
    <citation type="submission" date="2022-05" db="EMBL/GenBank/DDBJ databases">
        <authorList>
            <person name="Park J.-S."/>
        </authorList>
    </citation>
    <scope>NUCLEOTIDE SEQUENCE [LARGE SCALE GENOMIC DNA]</scope>
    <source>
        <strain evidence="8 9">2012CJ34-2</strain>
    </source>
</reference>
<feature type="transmembrane region" description="Helical" evidence="6">
    <location>
        <begin position="147"/>
        <end position="167"/>
    </location>
</feature>
<evidence type="ECO:0000313" key="8">
    <source>
        <dbReference type="EMBL" id="MCL6269146.1"/>
    </source>
</evidence>
<dbReference type="RefSeq" id="WP_249698051.1">
    <property type="nucleotide sequence ID" value="NZ_JAMFLX010000004.1"/>
</dbReference>
<proteinExistence type="predicted"/>
<feature type="signal peptide" evidence="7">
    <location>
        <begin position="1"/>
        <end position="25"/>
    </location>
</feature>
<evidence type="ECO:0000256" key="4">
    <source>
        <dbReference type="ARBA" id="ARBA00022989"/>
    </source>
</evidence>
<comment type="caution">
    <text evidence="8">The sequence shown here is derived from an EMBL/GenBank/DDBJ whole genome shotgun (WGS) entry which is preliminary data.</text>
</comment>
<dbReference type="EMBL" id="JAMFLX010000004">
    <property type="protein sequence ID" value="MCL6269146.1"/>
    <property type="molecule type" value="Genomic_DNA"/>
</dbReference>
<evidence type="ECO:0000313" key="9">
    <source>
        <dbReference type="Proteomes" id="UP001203338"/>
    </source>
</evidence>
<keyword evidence="9" id="KW-1185">Reference proteome</keyword>
<dbReference type="PANTHER" id="PTHR30086">
    <property type="entry name" value="ARGININE EXPORTER PROTEIN ARGO"/>
    <property type="match status" value="1"/>
</dbReference>
<feature type="chain" id="PRO_5047059911" evidence="7">
    <location>
        <begin position="26"/>
        <end position="206"/>
    </location>
</feature>
<keyword evidence="2" id="KW-1003">Cell membrane</keyword>
<name>A0ABT0PD46_9GAMM</name>
<dbReference type="Pfam" id="PF01810">
    <property type="entry name" value="LysE"/>
    <property type="match status" value="1"/>
</dbReference>
<feature type="transmembrane region" description="Helical" evidence="6">
    <location>
        <begin position="119"/>
        <end position="141"/>
    </location>
</feature>
<accession>A0ABT0PD46</accession>
<keyword evidence="7" id="KW-0732">Signal</keyword>
<keyword evidence="3 6" id="KW-0812">Transmembrane</keyword>
<dbReference type="Proteomes" id="UP001203338">
    <property type="component" value="Unassembled WGS sequence"/>
</dbReference>
<keyword evidence="4 6" id="KW-1133">Transmembrane helix</keyword>
<feature type="transmembrane region" description="Helical" evidence="6">
    <location>
        <begin position="41"/>
        <end position="65"/>
    </location>
</feature>
<evidence type="ECO:0000256" key="7">
    <source>
        <dbReference type="SAM" id="SignalP"/>
    </source>
</evidence>
<organism evidence="8 9">
    <name type="scientific">Parendozoicomonas callyspongiae</name>
    <dbReference type="NCBI Taxonomy" id="2942213"/>
    <lineage>
        <taxon>Bacteria</taxon>
        <taxon>Pseudomonadati</taxon>
        <taxon>Pseudomonadota</taxon>
        <taxon>Gammaproteobacteria</taxon>
        <taxon>Oceanospirillales</taxon>
        <taxon>Endozoicomonadaceae</taxon>
        <taxon>Parendozoicomonas</taxon>
    </lineage>
</organism>
<keyword evidence="5 6" id="KW-0472">Membrane</keyword>
<dbReference type="InterPro" id="IPR001123">
    <property type="entry name" value="LeuE-type"/>
</dbReference>
<evidence type="ECO:0000256" key="1">
    <source>
        <dbReference type="ARBA" id="ARBA00004651"/>
    </source>
</evidence>
<evidence type="ECO:0000256" key="6">
    <source>
        <dbReference type="SAM" id="Phobius"/>
    </source>
</evidence>